<evidence type="ECO:0000313" key="1">
    <source>
        <dbReference type="EMBL" id="QIS10113.1"/>
    </source>
</evidence>
<evidence type="ECO:0008006" key="3">
    <source>
        <dbReference type="Google" id="ProtNLM"/>
    </source>
</evidence>
<organism evidence="1 2">
    <name type="scientific">Nocardia arthritidis</name>
    <dbReference type="NCBI Taxonomy" id="228602"/>
    <lineage>
        <taxon>Bacteria</taxon>
        <taxon>Bacillati</taxon>
        <taxon>Actinomycetota</taxon>
        <taxon>Actinomycetes</taxon>
        <taxon>Mycobacteriales</taxon>
        <taxon>Nocardiaceae</taxon>
        <taxon>Nocardia</taxon>
    </lineage>
</organism>
<protein>
    <recommendedName>
        <fullName evidence="3">LLM class flavin-dependent oxidoreductase</fullName>
    </recommendedName>
</protein>
<dbReference type="KEGG" id="nah:F5544_11090"/>
<accession>A0A6G9YAP2</accession>
<dbReference type="AlphaFoldDB" id="A0A6G9YAP2"/>
<gene>
    <name evidence="1" type="ORF">F5544_11090</name>
</gene>
<evidence type="ECO:0000313" key="2">
    <source>
        <dbReference type="Proteomes" id="UP000503540"/>
    </source>
</evidence>
<dbReference type="InterPro" id="IPR036661">
    <property type="entry name" value="Luciferase-like_sf"/>
</dbReference>
<dbReference type="EMBL" id="CP046172">
    <property type="protein sequence ID" value="QIS10113.1"/>
    <property type="molecule type" value="Genomic_DNA"/>
</dbReference>
<reference evidence="1 2" key="1">
    <citation type="journal article" date="2019" name="ACS Chem. Biol.">
        <title>Identification and Mobilization of a Cryptic Antibiotic Biosynthesis Gene Locus from a Human-Pathogenic Nocardia Isolate.</title>
        <authorList>
            <person name="Herisse M."/>
            <person name="Ishida K."/>
            <person name="Porter J.L."/>
            <person name="Howden B."/>
            <person name="Hertweck C."/>
            <person name="Stinear T.P."/>
            <person name="Pidot S.J."/>
        </authorList>
    </citation>
    <scope>NUCLEOTIDE SEQUENCE [LARGE SCALE GENOMIC DNA]</scope>
    <source>
        <strain evidence="1 2">AUSMDU00012717</strain>
    </source>
</reference>
<proteinExistence type="predicted"/>
<dbReference type="SUPFAM" id="SSF51679">
    <property type="entry name" value="Bacterial luciferase-like"/>
    <property type="match status" value="1"/>
</dbReference>
<keyword evidence="2" id="KW-1185">Reference proteome</keyword>
<dbReference type="GO" id="GO:0016705">
    <property type="term" value="F:oxidoreductase activity, acting on paired donors, with incorporation or reduction of molecular oxygen"/>
    <property type="evidence" value="ECO:0007669"/>
    <property type="project" value="InterPro"/>
</dbReference>
<sequence length="91" mass="9567">MDALTALAAARAFEFYGTLPNYRAMMDREAVAGPGDLVVVGTEEQVRARIREIVESGATEFVGMLYTGGESATRTRTLPADLAGAGVPSNS</sequence>
<dbReference type="Proteomes" id="UP000503540">
    <property type="component" value="Chromosome"/>
</dbReference>
<dbReference type="Gene3D" id="3.20.20.30">
    <property type="entry name" value="Luciferase-like domain"/>
    <property type="match status" value="1"/>
</dbReference>
<name>A0A6G9YAP2_9NOCA</name>